<sequence length="501" mass="55657">MRDCLSVVFTPSGITQALNRRQQTSCDEKLRSLDREWARLQRNRQRNGDDLREQLRHLKQVYDPSIGVQGESTPRFRRMMSTAAADVAVKTRVDSDAPNSVTRRPRVCSDTAMSPTVAQARQTLRKRHGRHKPVMLTPRNRLLQRQQGQERGSATALKEALCDGELRSLGQRAPTDSDFPAKIAGIKGRALRQPQITASCPQLFDGPHKPVSMAAPTPENFVFTQADDSRRHNGVVSAQSDTGRADSPRPTDCVTVQCEPVLTQFVNGARRPPAGSGYTETMPHMRGVGPGPRASCRFPFDKPEVLNLYGFDGKSSPRSGPDTGRSMRATDRTNVVQLRLVHSWQGLRTLRTAMTAIRSQVRDAVSGLQVKTEHASTGFDAIRPISSALLQHIALPATSTRRRALTSRVNSNVTSRHQPHACGPDEWRPMSCRSVVVDGAGVGDVTSARQSVPRRALFRESRYGRQLAEMLRSEYSQKSTAEQLEIMRLRDMLKNVNVTRT</sequence>
<organism evidence="1 2">
    <name type="scientific">Ridgeia piscesae</name>
    <name type="common">Tubeworm</name>
    <dbReference type="NCBI Taxonomy" id="27915"/>
    <lineage>
        <taxon>Eukaryota</taxon>
        <taxon>Metazoa</taxon>
        <taxon>Spiralia</taxon>
        <taxon>Lophotrochozoa</taxon>
        <taxon>Annelida</taxon>
        <taxon>Polychaeta</taxon>
        <taxon>Sedentaria</taxon>
        <taxon>Canalipalpata</taxon>
        <taxon>Sabellida</taxon>
        <taxon>Siboglinidae</taxon>
        <taxon>Ridgeia</taxon>
    </lineage>
</organism>
<protein>
    <submittedName>
        <fullName evidence="1">Uncharacterized protein</fullName>
    </submittedName>
</protein>
<dbReference type="Proteomes" id="UP001209878">
    <property type="component" value="Unassembled WGS sequence"/>
</dbReference>
<dbReference type="EMBL" id="JAODUO010000043">
    <property type="protein sequence ID" value="KAK2191908.1"/>
    <property type="molecule type" value="Genomic_DNA"/>
</dbReference>
<evidence type="ECO:0000313" key="2">
    <source>
        <dbReference type="Proteomes" id="UP001209878"/>
    </source>
</evidence>
<gene>
    <name evidence="1" type="ORF">NP493_43g07032</name>
</gene>
<dbReference type="AlphaFoldDB" id="A0AAD9PC20"/>
<accession>A0AAD9PC20</accession>
<comment type="caution">
    <text evidence="1">The sequence shown here is derived from an EMBL/GenBank/DDBJ whole genome shotgun (WGS) entry which is preliminary data.</text>
</comment>
<evidence type="ECO:0000313" key="1">
    <source>
        <dbReference type="EMBL" id="KAK2191908.1"/>
    </source>
</evidence>
<reference evidence="1" key="1">
    <citation type="journal article" date="2023" name="Mol. Biol. Evol.">
        <title>Third-Generation Sequencing Reveals the Adaptive Role of the Epigenome in Three Deep-Sea Polychaetes.</title>
        <authorList>
            <person name="Perez M."/>
            <person name="Aroh O."/>
            <person name="Sun Y."/>
            <person name="Lan Y."/>
            <person name="Juniper S.K."/>
            <person name="Young C.R."/>
            <person name="Angers B."/>
            <person name="Qian P.Y."/>
        </authorList>
    </citation>
    <scope>NUCLEOTIDE SEQUENCE</scope>
    <source>
        <strain evidence="1">R07B-5</strain>
    </source>
</reference>
<proteinExistence type="predicted"/>
<name>A0AAD9PC20_RIDPI</name>
<keyword evidence="2" id="KW-1185">Reference proteome</keyword>